<reference evidence="3" key="1">
    <citation type="journal article" date="2019" name="Gigascience">
        <title>De novo genome assembly of the endangered Acer yangbiense, a plant species with extremely small populations endemic to Yunnan Province, China.</title>
        <authorList>
            <person name="Yang J."/>
            <person name="Wariss H.M."/>
            <person name="Tao L."/>
            <person name="Zhang R."/>
            <person name="Yun Q."/>
            <person name="Hollingsworth P."/>
            <person name="Dao Z."/>
            <person name="Luo G."/>
            <person name="Guo H."/>
            <person name="Ma Y."/>
            <person name="Sun W."/>
        </authorList>
    </citation>
    <scope>NUCLEOTIDE SEQUENCE [LARGE SCALE GENOMIC DNA]</scope>
    <source>
        <strain evidence="3">cv. Malutang</strain>
    </source>
</reference>
<gene>
    <name evidence="2" type="ORF">EZV62_010598</name>
</gene>
<feature type="compositionally biased region" description="Polar residues" evidence="1">
    <location>
        <begin position="170"/>
        <end position="189"/>
    </location>
</feature>
<feature type="compositionally biased region" description="Acidic residues" evidence="1">
    <location>
        <begin position="217"/>
        <end position="237"/>
    </location>
</feature>
<evidence type="ECO:0000313" key="3">
    <source>
        <dbReference type="Proteomes" id="UP000323000"/>
    </source>
</evidence>
<comment type="caution">
    <text evidence="2">The sequence shown here is derived from an EMBL/GenBank/DDBJ whole genome shotgun (WGS) entry which is preliminary data.</text>
</comment>
<feature type="region of interest" description="Disordered" evidence="1">
    <location>
        <begin position="217"/>
        <end position="248"/>
    </location>
</feature>
<accession>A0A5C7I3E1</accession>
<keyword evidence="3" id="KW-1185">Reference proteome</keyword>
<proteinExistence type="predicted"/>
<dbReference type="AlphaFoldDB" id="A0A5C7I3E1"/>
<feature type="region of interest" description="Disordered" evidence="1">
    <location>
        <begin position="143"/>
        <end position="190"/>
    </location>
</feature>
<sequence length="323" mass="35988">MANNDNGGLPAGGGNHSLEELRISHTILGRKVDSILNDLRRTIDTLRVVTENLRIRENRAPPVHRAYVSPMGACGQRRARRHVQLAPPEFSESDEGGIRHRRYCGRDSSTDEEVEQWILEEPRGTHCSKIYVDLVDKVRRDVKEDHSLPQGTSQIPTRVLFEPSHPSPYAASTDSNQASESVPTTQNFAPTVEVPIWNGDYGIPDSFIGEQQETADVNDFDSTDDDSSSEYDSDEEGQGSGHNQGQIGAHVQCNPYNVVPPHWVIPGADQYSINSPSSEVSTLNAGAFYKGQIFHTKKNLKDEFGKYALRKNFNPITKRSTQY</sequence>
<evidence type="ECO:0000256" key="1">
    <source>
        <dbReference type="SAM" id="MobiDB-lite"/>
    </source>
</evidence>
<protein>
    <submittedName>
        <fullName evidence="2">Uncharacterized protein</fullName>
    </submittedName>
</protein>
<evidence type="ECO:0000313" key="2">
    <source>
        <dbReference type="EMBL" id="TXG63604.1"/>
    </source>
</evidence>
<dbReference type="EMBL" id="VAHF01000004">
    <property type="protein sequence ID" value="TXG63604.1"/>
    <property type="molecule type" value="Genomic_DNA"/>
</dbReference>
<organism evidence="2 3">
    <name type="scientific">Acer yangbiense</name>
    <dbReference type="NCBI Taxonomy" id="1000413"/>
    <lineage>
        <taxon>Eukaryota</taxon>
        <taxon>Viridiplantae</taxon>
        <taxon>Streptophyta</taxon>
        <taxon>Embryophyta</taxon>
        <taxon>Tracheophyta</taxon>
        <taxon>Spermatophyta</taxon>
        <taxon>Magnoliopsida</taxon>
        <taxon>eudicotyledons</taxon>
        <taxon>Gunneridae</taxon>
        <taxon>Pentapetalae</taxon>
        <taxon>rosids</taxon>
        <taxon>malvids</taxon>
        <taxon>Sapindales</taxon>
        <taxon>Sapindaceae</taxon>
        <taxon>Hippocastanoideae</taxon>
        <taxon>Acereae</taxon>
        <taxon>Acer</taxon>
    </lineage>
</organism>
<name>A0A5C7I3E1_9ROSI</name>
<dbReference type="Proteomes" id="UP000323000">
    <property type="component" value="Chromosome 4"/>
</dbReference>